<evidence type="ECO:0000256" key="13">
    <source>
        <dbReference type="ARBA" id="ARBA00052179"/>
    </source>
</evidence>
<feature type="transmembrane region" description="Helical" evidence="19">
    <location>
        <begin position="510"/>
        <end position="531"/>
    </location>
</feature>
<keyword evidence="8 19" id="KW-0472">Membrane</keyword>
<evidence type="ECO:0000256" key="14">
    <source>
        <dbReference type="ARBA" id="ARBA00052732"/>
    </source>
</evidence>
<comment type="subcellular location">
    <subcellularLocation>
        <location evidence="1">Apical cell membrane</location>
        <topology evidence="1">Multi-pass membrane protein</topology>
    </subcellularLocation>
</comment>
<keyword evidence="3" id="KW-0813">Transport</keyword>
<evidence type="ECO:0000256" key="1">
    <source>
        <dbReference type="ARBA" id="ARBA00004424"/>
    </source>
</evidence>
<comment type="similarity">
    <text evidence="2">Belongs to the amino acid-polyamine-organocation (APC) superfamily.</text>
</comment>
<comment type="catalytic activity">
    <reaction evidence="13">
        <text>L-cysteine(out) + L-arginine(in) = L-cysteine(in) + L-arginine(out)</text>
        <dbReference type="Rhea" id="RHEA:71071"/>
        <dbReference type="ChEBI" id="CHEBI:32682"/>
        <dbReference type="ChEBI" id="CHEBI:35235"/>
    </reaction>
    <physiologicalReaction direction="left-to-right" evidence="13">
        <dbReference type="Rhea" id="RHEA:71072"/>
    </physiologicalReaction>
</comment>
<dbReference type="OrthoDB" id="5982228at2759"/>
<evidence type="ECO:0000256" key="18">
    <source>
        <dbReference type="ARBA" id="ARBA00093193"/>
    </source>
</evidence>
<dbReference type="AlphaFoldDB" id="A0A812AQ17"/>
<name>A0A812AQ17_ACAPH</name>
<feature type="transmembrane region" description="Helical" evidence="19">
    <location>
        <begin position="430"/>
        <end position="450"/>
    </location>
</feature>
<dbReference type="Proteomes" id="UP000597762">
    <property type="component" value="Unassembled WGS sequence"/>
</dbReference>
<protein>
    <recommendedName>
        <fullName evidence="15">b(0,+)-type amino acid transporter 1</fullName>
    </recommendedName>
    <alternativeName>
        <fullName evidence="16">Glycoprotein-associated amino acid transporter b0,+AT1</fullName>
    </alternativeName>
    <alternativeName>
        <fullName evidence="17">Solute carrier family 7 member 9</fullName>
    </alternativeName>
</protein>
<feature type="transmembrane region" description="Helical" evidence="19">
    <location>
        <begin position="543"/>
        <end position="563"/>
    </location>
</feature>
<evidence type="ECO:0000256" key="10">
    <source>
        <dbReference type="ARBA" id="ARBA00051323"/>
    </source>
</evidence>
<feature type="transmembrane region" description="Helical" evidence="19">
    <location>
        <begin position="163"/>
        <end position="183"/>
    </location>
</feature>
<evidence type="ECO:0000256" key="3">
    <source>
        <dbReference type="ARBA" id="ARBA00022448"/>
    </source>
</evidence>
<evidence type="ECO:0000256" key="19">
    <source>
        <dbReference type="SAM" id="Phobius"/>
    </source>
</evidence>
<sequence>MTTLSQKQCGPDLMCDQDTMKCEPKSIVMSKLFPEDGNKLISQHHSIPDTVRCNGSVCFCVYEGEQLHRYELLKQEHIAPYSCKCAAVMEKYERKKLIGRLFACDKQGNYKKKQCIGSTTIARSSQQNSTRDKVSTMVEKQVSDVSDNGKVTVDEAIAPKRKLHLIGGIALIVGTMIGSGIFISPKGVLQASKSVGLSMIIWLGCGVISMLSSLAYIELGTLITMSGGEFSYLCEGLCPLLAYLYAWSSVIILRPASMAVICLTFAEYVAAICFDECGPPIIFVKCLAAAAIIFITAVNCYSVELAVRIQVFFTVAKIVALLIIIIGGFVYIGKGVLNDLPEGFQGSQTSPSVIALAFYDGLWAYDGWNNLNFAVEEIYDPYRNLPLAILIGIPLVTILYLLTNVSYLAVMSKVDLLAAATVGGTWANRVLGTAAIIIPISVAFSTFGAANGSCFTCSRLAYAAAREGHLPEVLAHLHVTKKTPILSLLVTSFISLCMIFPSNVSSLIDFFSFTAWFFYGCAFLSLIVMRFTKKNANRPFKVFILIPVVMLIISIYLVIAPIVKDPEIGLLYAFLITIGGLIFYFPFVYFKWYPPYMDEITSFFQLVFEVGPTKYESFKEEERG</sequence>
<dbReference type="InterPro" id="IPR002293">
    <property type="entry name" value="AA/rel_permease1"/>
</dbReference>
<comment type="catalytic activity">
    <reaction evidence="12">
        <text>L-histidine(out) + L-arginine(in) = L-histidine(in) + L-arginine(out)</text>
        <dbReference type="Rhea" id="RHEA:71063"/>
        <dbReference type="ChEBI" id="CHEBI:32682"/>
        <dbReference type="ChEBI" id="CHEBI:57595"/>
    </reaction>
    <physiologicalReaction direction="left-to-right" evidence="12">
        <dbReference type="Rhea" id="RHEA:71064"/>
    </physiologicalReaction>
</comment>
<evidence type="ECO:0000256" key="5">
    <source>
        <dbReference type="ARBA" id="ARBA00022553"/>
    </source>
</evidence>
<evidence type="ECO:0000256" key="6">
    <source>
        <dbReference type="ARBA" id="ARBA00022692"/>
    </source>
</evidence>
<organism evidence="20 21">
    <name type="scientific">Acanthosepion pharaonis</name>
    <name type="common">Pharaoh cuttlefish</name>
    <name type="synonym">Sepia pharaonis</name>
    <dbReference type="NCBI Taxonomy" id="158019"/>
    <lineage>
        <taxon>Eukaryota</taxon>
        <taxon>Metazoa</taxon>
        <taxon>Spiralia</taxon>
        <taxon>Lophotrochozoa</taxon>
        <taxon>Mollusca</taxon>
        <taxon>Cephalopoda</taxon>
        <taxon>Coleoidea</taxon>
        <taxon>Decapodiformes</taxon>
        <taxon>Sepiida</taxon>
        <taxon>Sepiina</taxon>
        <taxon>Sepiidae</taxon>
        <taxon>Acanthosepion</taxon>
    </lineage>
</organism>
<keyword evidence="4" id="KW-1003">Cell membrane</keyword>
<evidence type="ECO:0000256" key="9">
    <source>
        <dbReference type="ARBA" id="ARBA00023157"/>
    </source>
</evidence>
<keyword evidence="7 19" id="KW-1133">Transmembrane helix</keyword>
<evidence type="ECO:0000256" key="16">
    <source>
        <dbReference type="ARBA" id="ARBA00079910"/>
    </source>
</evidence>
<keyword evidence="9" id="KW-1015">Disulfide bond</keyword>
<feature type="transmembrane region" description="Helical" evidence="19">
    <location>
        <begin position="252"/>
        <end position="274"/>
    </location>
</feature>
<evidence type="ECO:0000256" key="4">
    <source>
        <dbReference type="ARBA" id="ARBA00022475"/>
    </source>
</evidence>
<feature type="transmembrane region" description="Helical" evidence="19">
    <location>
        <begin position="311"/>
        <end position="332"/>
    </location>
</feature>
<dbReference type="PANTHER" id="PTHR11785">
    <property type="entry name" value="AMINO ACID TRANSPORTER"/>
    <property type="match status" value="1"/>
</dbReference>
<evidence type="ECO:0000256" key="17">
    <source>
        <dbReference type="ARBA" id="ARBA00083296"/>
    </source>
</evidence>
<feature type="transmembrane region" description="Helical" evidence="19">
    <location>
        <begin position="485"/>
        <end position="504"/>
    </location>
</feature>
<dbReference type="Pfam" id="PF13520">
    <property type="entry name" value="AA_permease_2"/>
    <property type="match status" value="1"/>
</dbReference>
<keyword evidence="5" id="KW-0597">Phosphoprotein</keyword>
<comment type="catalytic activity">
    <reaction evidence="10">
        <text>L-lysine(out) + L-arginine(in) = L-lysine(in) + L-arginine(out)</text>
        <dbReference type="Rhea" id="RHEA:70827"/>
        <dbReference type="ChEBI" id="CHEBI:32551"/>
        <dbReference type="ChEBI" id="CHEBI:32682"/>
    </reaction>
    <physiologicalReaction direction="left-to-right" evidence="10">
        <dbReference type="Rhea" id="RHEA:70828"/>
    </physiologicalReaction>
</comment>
<gene>
    <name evidence="20" type="ORF">SPHA_2594</name>
</gene>
<dbReference type="GO" id="GO:0015179">
    <property type="term" value="F:L-amino acid transmembrane transporter activity"/>
    <property type="evidence" value="ECO:0007669"/>
    <property type="project" value="TreeGrafter"/>
</dbReference>
<evidence type="ECO:0000256" key="7">
    <source>
        <dbReference type="ARBA" id="ARBA00022989"/>
    </source>
</evidence>
<evidence type="ECO:0000256" key="11">
    <source>
        <dbReference type="ARBA" id="ARBA00051814"/>
    </source>
</evidence>
<reference evidence="20" key="1">
    <citation type="submission" date="2021-01" db="EMBL/GenBank/DDBJ databases">
        <authorList>
            <person name="Li R."/>
            <person name="Bekaert M."/>
        </authorList>
    </citation>
    <scope>NUCLEOTIDE SEQUENCE</scope>
    <source>
        <strain evidence="20">Farmed</strain>
    </source>
</reference>
<dbReference type="EMBL" id="CAHIKZ030000073">
    <property type="protein sequence ID" value="CAE1149020.1"/>
    <property type="molecule type" value="Genomic_DNA"/>
</dbReference>
<accession>A0A812AQ17</accession>
<evidence type="ECO:0000256" key="15">
    <source>
        <dbReference type="ARBA" id="ARBA00074336"/>
    </source>
</evidence>
<evidence type="ECO:0000256" key="8">
    <source>
        <dbReference type="ARBA" id="ARBA00023136"/>
    </source>
</evidence>
<keyword evidence="6 19" id="KW-0812">Transmembrane</keyword>
<dbReference type="FunFam" id="1.20.1740.10:FF:000015">
    <property type="entry name" value="B(0,+)-type amino acid transporter 1"/>
    <property type="match status" value="1"/>
</dbReference>
<evidence type="ECO:0000313" key="21">
    <source>
        <dbReference type="Proteomes" id="UP000597762"/>
    </source>
</evidence>
<feature type="transmembrane region" description="Helical" evidence="19">
    <location>
        <begin position="281"/>
        <end position="299"/>
    </location>
</feature>
<comment type="catalytic activity">
    <reaction evidence="18">
        <text>L-phenylalanine(out) + L-arginine(in) = L-phenylalanine(in) + L-arginine(out)</text>
        <dbReference type="Rhea" id="RHEA:71067"/>
        <dbReference type="ChEBI" id="CHEBI:32682"/>
        <dbReference type="ChEBI" id="CHEBI:58095"/>
    </reaction>
    <physiologicalReaction direction="left-to-right" evidence="18">
        <dbReference type="Rhea" id="RHEA:71068"/>
    </physiologicalReaction>
</comment>
<dbReference type="Gene3D" id="1.20.1740.10">
    <property type="entry name" value="Amino acid/polyamine transporter I"/>
    <property type="match status" value="1"/>
</dbReference>
<feature type="transmembrane region" description="Helical" evidence="19">
    <location>
        <begin position="195"/>
        <end position="217"/>
    </location>
</feature>
<keyword evidence="21" id="KW-1185">Reference proteome</keyword>
<feature type="transmembrane region" description="Helical" evidence="19">
    <location>
        <begin position="387"/>
        <end position="410"/>
    </location>
</feature>
<feature type="transmembrane region" description="Helical" evidence="19">
    <location>
        <begin position="569"/>
        <end position="590"/>
    </location>
</feature>
<evidence type="ECO:0000313" key="20">
    <source>
        <dbReference type="EMBL" id="CAE1149020.1"/>
    </source>
</evidence>
<comment type="caution">
    <text evidence="20">The sequence shown here is derived from an EMBL/GenBank/DDBJ whole genome shotgun (WGS) entry which is preliminary data.</text>
</comment>
<dbReference type="GO" id="GO:0016324">
    <property type="term" value="C:apical plasma membrane"/>
    <property type="evidence" value="ECO:0007669"/>
    <property type="project" value="UniProtKB-SubCell"/>
</dbReference>
<comment type="catalytic activity">
    <reaction evidence="14">
        <text>L-leucine(out) + L-arginine(in) = L-leucine(in) + L-arginine(out)</text>
        <dbReference type="Rhea" id="RHEA:71059"/>
        <dbReference type="ChEBI" id="CHEBI:32682"/>
        <dbReference type="ChEBI" id="CHEBI:57427"/>
    </reaction>
    <physiologicalReaction direction="left-to-right" evidence="14">
        <dbReference type="Rhea" id="RHEA:71060"/>
    </physiologicalReaction>
</comment>
<proteinExistence type="inferred from homology"/>
<evidence type="ECO:0000256" key="12">
    <source>
        <dbReference type="ARBA" id="ARBA00051835"/>
    </source>
</evidence>
<comment type="catalytic activity">
    <reaction evidence="11">
        <text>L-cystine(out) + L-arginine(in) = L-cystine(in) + L-arginine(out)</text>
        <dbReference type="Rhea" id="RHEA:71075"/>
        <dbReference type="ChEBI" id="CHEBI:32682"/>
        <dbReference type="ChEBI" id="CHEBI:35491"/>
    </reaction>
    <physiologicalReaction direction="left-to-right" evidence="11">
        <dbReference type="Rhea" id="RHEA:71076"/>
    </physiologicalReaction>
</comment>
<dbReference type="InterPro" id="IPR050598">
    <property type="entry name" value="AminoAcid_Transporter"/>
</dbReference>
<dbReference type="PANTHER" id="PTHR11785:SF512">
    <property type="entry name" value="SOBREMESA, ISOFORM B"/>
    <property type="match status" value="1"/>
</dbReference>
<evidence type="ECO:0000256" key="2">
    <source>
        <dbReference type="ARBA" id="ARBA00009523"/>
    </source>
</evidence>